<dbReference type="GO" id="GO:0005544">
    <property type="term" value="F:calcium-dependent phospholipid binding"/>
    <property type="evidence" value="ECO:0007669"/>
    <property type="project" value="TreeGrafter"/>
</dbReference>
<dbReference type="GO" id="GO:0030276">
    <property type="term" value="F:clathrin binding"/>
    <property type="evidence" value="ECO:0007669"/>
    <property type="project" value="TreeGrafter"/>
</dbReference>
<evidence type="ECO:0000259" key="2">
    <source>
        <dbReference type="PROSITE" id="PS50004"/>
    </source>
</evidence>
<keyword evidence="4" id="KW-1185">Reference proteome</keyword>
<dbReference type="GO" id="GO:0000149">
    <property type="term" value="F:SNARE binding"/>
    <property type="evidence" value="ECO:0007669"/>
    <property type="project" value="TreeGrafter"/>
</dbReference>
<dbReference type="GO" id="GO:0001786">
    <property type="term" value="F:phosphatidylserine binding"/>
    <property type="evidence" value="ECO:0007669"/>
    <property type="project" value="TreeGrafter"/>
</dbReference>
<organism evidence="3">
    <name type="scientific">Oppiella nova</name>
    <dbReference type="NCBI Taxonomy" id="334625"/>
    <lineage>
        <taxon>Eukaryota</taxon>
        <taxon>Metazoa</taxon>
        <taxon>Ecdysozoa</taxon>
        <taxon>Arthropoda</taxon>
        <taxon>Chelicerata</taxon>
        <taxon>Arachnida</taxon>
        <taxon>Acari</taxon>
        <taxon>Acariformes</taxon>
        <taxon>Sarcoptiformes</taxon>
        <taxon>Oribatida</taxon>
        <taxon>Brachypylina</taxon>
        <taxon>Oppioidea</taxon>
        <taxon>Oppiidae</taxon>
        <taxon>Oppiella</taxon>
    </lineage>
</organism>
<dbReference type="Pfam" id="PF00168">
    <property type="entry name" value="C2"/>
    <property type="match status" value="1"/>
</dbReference>
<dbReference type="Gene3D" id="2.60.40.150">
    <property type="entry name" value="C2 domain"/>
    <property type="match status" value="1"/>
</dbReference>
<sequence>MSSVANESDPHLPPLRQSDMCPNYMFSNLFAGLQRCRIWDCLHKSPDQNQLKEEEEEDHEILRFWVPQRSFSTQSVQSLSPSFKNLKRDSLTSASTIAEDDGPIGYPTQRRHSDISRAVVGRSHEWPQRMVKFSSTDYFLERTNSVSSIKLSLYKDVIKSVKSERNAISEEEGEMSCRPKCMTSDKSENCGEDETLTFGILSFSTNYDQKRKRLNLHLDKACDLPHRGRRKTYDTVLKINLMPKQMETNLRNSFTSKDVISVQSSRKVKNTLNPHFHEDFIFEVEKVDALKNLVLRLSLYDYERQGRFDAIGHIVLPLTCMTKAGESKKHSLPFKSQTTLDFDPNGPQLLVSLSYSSTTDRLTVAPHGFIDEISVVISVCLKGKLKFDSVIGRVISGPIAFSSNDKLTHWGKMIFGSERGRAPKARVEGALVYDDYPHFGCFHSQYPKKRVHIFHRKPVNQTGQSLRCHSSTAGSTLLFPLLLLVSPIVVLGLKNMN</sequence>
<gene>
    <name evidence="3" type="ORF">ONB1V03_LOCUS449</name>
</gene>
<evidence type="ECO:0000313" key="4">
    <source>
        <dbReference type="Proteomes" id="UP000728032"/>
    </source>
</evidence>
<name>A0A7R9LA08_9ACAR</name>
<dbReference type="PROSITE" id="PS50004">
    <property type="entry name" value="C2"/>
    <property type="match status" value="1"/>
</dbReference>
<dbReference type="GO" id="GO:0017156">
    <property type="term" value="P:calcium-ion regulated exocytosis"/>
    <property type="evidence" value="ECO:0007669"/>
    <property type="project" value="TreeGrafter"/>
</dbReference>
<keyword evidence="1" id="KW-0472">Membrane</keyword>
<dbReference type="AlphaFoldDB" id="A0A7R9LA08"/>
<dbReference type="OrthoDB" id="6418054at2759"/>
<dbReference type="PANTHER" id="PTHR10024">
    <property type="entry name" value="SYNAPTOTAGMIN"/>
    <property type="match status" value="1"/>
</dbReference>
<dbReference type="SUPFAM" id="SSF49562">
    <property type="entry name" value="C2 domain (Calcium/lipid-binding domain, CaLB)"/>
    <property type="match status" value="1"/>
</dbReference>
<proteinExistence type="predicted"/>
<dbReference type="InterPro" id="IPR035892">
    <property type="entry name" value="C2_domain_sf"/>
</dbReference>
<reference evidence="3" key="1">
    <citation type="submission" date="2020-11" db="EMBL/GenBank/DDBJ databases">
        <authorList>
            <person name="Tran Van P."/>
        </authorList>
    </citation>
    <scope>NUCLEOTIDE SEQUENCE</scope>
</reference>
<accession>A0A7R9LA08</accession>
<feature type="domain" description="C2" evidence="2">
    <location>
        <begin position="197"/>
        <end position="334"/>
    </location>
</feature>
<dbReference type="EMBL" id="OC914851">
    <property type="protein sequence ID" value="CAD7636836.1"/>
    <property type="molecule type" value="Genomic_DNA"/>
</dbReference>
<feature type="transmembrane region" description="Helical" evidence="1">
    <location>
        <begin position="473"/>
        <end position="493"/>
    </location>
</feature>
<dbReference type="GO" id="GO:0005886">
    <property type="term" value="C:plasma membrane"/>
    <property type="evidence" value="ECO:0007669"/>
    <property type="project" value="TreeGrafter"/>
</dbReference>
<dbReference type="GO" id="GO:0005509">
    <property type="term" value="F:calcium ion binding"/>
    <property type="evidence" value="ECO:0007669"/>
    <property type="project" value="TreeGrafter"/>
</dbReference>
<evidence type="ECO:0000256" key="1">
    <source>
        <dbReference type="SAM" id="Phobius"/>
    </source>
</evidence>
<protein>
    <recommendedName>
        <fullName evidence="2">C2 domain-containing protein</fullName>
    </recommendedName>
</protein>
<dbReference type="SMART" id="SM00239">
    <property type="entry name" value="C2"/>
    <property type="match status" value="1"/>
</dbReference>
<dbReference type="Proteomes" id="UP000728032">
    <property type="component" value="Unassembled WGS sequence"/>
</dbReference>
<dbReference type="EMBL" id="CAJPVJ010000026">
    <property type="protein sequence ID" value="CAG2158853.1"/>
    <property type="molecule type" value="Genomic_DNA"/>
</dbReference>
<dbReference type="GO" id="GO:0070382">
    <property type="term" value="C:exocytic vesicle"/>
    <property type="evidence" value="ECO:0007669"/>
    <property type="project" value="TreeGrafter"/>
</dbReference>
<keyword evidence="1" id="KW-0812">Transmembrane</keyword>
<dbReference type="InterPro" id="IPR000008">
    <property type="entry name" value="C2_dom"/>
</dbReference>
<evidence type="ECO:0000313" key="3">
    <source>
        <dbReference type="EMBL" id="CAD7636836.1"/>
    </source>
</evidence>
<keyword evidence="1" id="KW-1133">Transmembrane helix</keyword>